<feature type="domain" description="Terpene synthase N-terminal" evidence="3">
    <location>
        <begin position="47"/>
        <end position="118"/>
    </location>
</feature>
<evidence type="ECO:0000256" key="1">
    <source>
        <dbReference type="SAM" id="MobiDB-lite"/>
    </source>
</evidence>
<evidence type="ECO:0000313" key="5">
    <source>
        <dbReference type="EMBL" id="PHT73294.1"/>
    </source>
</evidence>
<reference evidence="5 6" key="2">
    <citation type="journal article" date="2017" name="Genome Biol.">
        <title>New reference genome sequences of hot pepper reveal the massive evolution of plant disease-resistance genes by retroduplication.</title>
        <authorList>
            <person name="Kim S."/>
            <person name="Park J."/>
            <person name="Yeom S.I."/>
            <person name="Kim Y.M."/>
            <person name="Seo E."/>
            <person name="Kim K.T."/>
            <person name="Kim M.S."/>
            <person name="Lee J.M."/>
            <person name="Cheong K."/>
            <person name="Shin H.S."/>
            <person name="Kim S.B."/>
            <person name="Han K."/>
            <person name="Lee J."/>
            <person name="Park M."/>
            <person name="Lee H.A."/>
            <person name="Lee H.Y."/>
            <person name="Lee Y."/>
            <person name="Oh S."/>
            <person name="Lee J.H."/>
            <person name="Choi E."/>
            <person name="Choi E."/>
            <person name="Lee S.E."/>
            <person name="Jeon J."/>
            <person name="Kim H."/>
            <person name="Choi G."/>
            <person name="Song H."/>
            <person name="Lee J."/>
            <person name="Lee S.C."/>
            <person name="Kwon J.K."/>
            <person name="Lee H.Y."/>
            <person name="Koo N."/>
            <person name="Hong Y."/>
            <person name="Kim R.W."/>
            <person name="Kang W.H."/>
            <person name="Huh J.H."/>
            <person name="Kang B.C."/>
            <person name="Yang T.J."/>
            <person name="Lee Y.H."/>
            <person name="Bennetzen J.L."/>
            <person name="Choi D."/>
        </authorList>
    </citation>
    <scope>NUCLEOTIDE SEQUENCE [LARGE SCALE GENOMIC DNA]</scope>
    <source>
        <strain evidence="6">cv. CM334</strain>
    </source>
</reference>
<organism evidence="5 6">
    <name type="scientific">Capsicum annuum</name>
    <name type="common">Capsicum pepper</name>
    <dbReference type="NCBI Taxonomy" id="4072"/>
    <lineage>
        <taxon>Eukaryota</taxon>
        <taxon>Viridiplantae</taxon>
        <taxon>Streptophyta</taxon>
        <taxon>Embryophyta</taxon>
        <taxon>Tracheophyta</taxon>
        <taxon>Spermatophyta</taxon>
        <taxon>Magnoliopsida</taxon>
        <taxon>eudicotyledons</taxon>
        <taxon>Gunneridae</taxon>
        <taxon>Pentapetalae</taxon>
        <taxon>asterids</taxon>
        <taxon>lamiids</taxon>
        <taxon>Solanales</taxon>
        <taxon>Solanaceae</taxon>
        <taxon>Solanoideae</taxon>
        <taxon>Capsiceae</taxon>
        <taxon>Capsicum</taxon>
    </lineage>
</organism>
<feature type="domain" description="DUF4283" evidence="4">
    <location>
        <begin position="173"/>
        <end position="221"/>
    </location>
</feature>
<keyword evidence="2" id="KW-1133">Transmembrane helix</keyword>
<evidence type="ECO:0000313" key="6">
    <source>
        <dbReference type="Proteomes" id="UP000222542"/>
    </source>
</evidence>
<dbReference type="GO" id="GO:0016114">
    <property type="term" value="P:terpenoid biosynthetic process"/>
    <property type="evidence" value="ECO:0007669"/>
    <property type="project" value="InterPro"/>
</dbReference>
<reference evidence="5 6" key="1">
    <citation type="journal article" date="2014" name="Nat. Genet.">
        <title>Genome sequence of the hot pepper provides insights into the evolution of pungency in Capsicum species.</title>
        <authorList>
            <person name="Kim S."/>
            <person name="Park M."/>
            <person name="Yeom S.I."/>
            <person name="Kim Y.M."/>
            <person name="Lee J.M."/>
            <person name="Lee H.A."/>
            <person name="Seo E."/>
            <person name="Choi J."/>
            <person name="Cheong K."/>
            <person name="Kim K.T."/>
            <person name="Jung K."/>
            <person name="Lee G.W."/>
            <person name="Oh S.K."/>
            <person name="Bae C."/>
            <person name="Kim S.B."/>
            <person name="Lee H.Y."/>
            <person name="Kim S.Y."/>
            <person name="Kim M.S."/>
            <person name="Kang B.C."/>
            <person name="Jo Y.D."/>
            <person name="Yang H.B."/>
            <person name="Jeong H.J."/>
            <person name="Kang W.H."/>
            <person name="Kwon J.K."/>
            <person name="Shin C."/>
            <person name="Lim J.Y."/>
            <person name="Park J.H."/>
            <person name="Huh J.H."/>
            <person name="Kim J.S."/>
            <person name="Kim B.D."/>
            <person name="Cohen O."/>
            <person name="Paran I."/>
            <person name="Suh M.C."/>
            <person name="Lee S.B."/>
            <person name="Kim Y.K."/>
            <person name="Shin Y."/>
            <person name="Noh S.J."/>
            <person name="Park J."/>
            <person name="Seo Y.S."/>
            <person name="Kwon S.Y."/>
            <person name="Kim H.A."/>
            <person name="Park J.M."/>
            <person name="Kim H.J."/>
            <person name="Choi S.B."/>
            <person name="Bosland P.W."/>
            <person name="Reeves G."/>
            <person name="Jo S.H."/>
            <person name="Lee B.W."/>
            <person name="Cho H.T."/>
            <person name="Choi H.S."/>
            <person name="Lee M.S."/>
            <person name="Yu Y."/>
            <person name="Do Choi Y."/>
            <person name="Park B.S."/>
            <person name="van Deynze A."/>
            <person name="Ashrafi H."/>
            <person name="Hill T."/>
            <person name="Kim W.T."/>
            <person name="Pai H.S."/>
            <person name="Ahn H.K."/>
            <person name="Yeam I."/>
            <person name="Giovannoni J.J."/>
            <person name="Rose J.K."/>
            <person name="Sorensen I."/>
            <person name="Lee S.J."/>
            <person name="Kim R.W."/>
            <person name="Choi I.Y."/>
            <person name="Choi B.S."/>
            <person name="Lim J.S."/>
            <person name="Lee Y.H."/>
            <person name="Choi D."/>
        </authorList>
    </citation>
    <scope>NUCLEOTIDE SEQUENCE [LARGE SCALE GENOMIC DNA]</scope>
    <source>
        <strain evidence="6">cv. CM334</strain>
    </source>
</reference>
<dbReference type="InterPro" id="IPR050148">
    <property type="entry name" value="Terpene_synthase-like"/>
</dbReference>
<feature type="region of interest" description="Disordered" evidence="1">
    <location>
        <begin position="277"/>
        <end position="305"/>
    </location>
</feature>
<dbReference type="PANTHER" id="PTHR31225:SF209">
    <property type="entry name" value="TERPENE SYNTHASE 17"/>
    <property type="match status" value="1"/>
</dbReference>
<evidence type="ECO:0008006" key="7">
    <source>
        <dbReference type="Google" id="ProtNLM"/>
    </source>
</evidence>
<feature type="transmembrane region" description="Helical" evidence="2">
    <location>
        <begin position="16"/>
        <end position="33"/>
    </location>
</feature>
<feature type="compositionally biased region" description="Basic residues" evidence="1">
    <location>
        <begin position="292"/>
        <end position="303"/>
    </location>
</feature>
<dbReference type="STRING" id="4072.A0A2G2YUB6"/>
<sequence length="365" mass="42650">MEFCTETVASDKVMKIGLVKLMAMTFMLLLYAFDYFGNKVIMSPVVNAFRRFTDDQGDFKKELVNEVHEMLSLYEAAQFRVHGEEILDEALTFTITQLKLILPKLSNSQLAQQISNALKFSIKDGVVRVETRKCISFYQENHESSNQVLLNFAKLDFNIVQRLHKKELSDLTRIFYHKEGYFVVLFVNIEDRNEVIYSSPYTMNNRPMIVKSWAADFTFHEERWTSINHPKSITVQGPCGRILEQQVDYDWTPLYRNTCLMIGYVCPIRGQRNIEAKQVEPTQKEQPPRQRNYPKRDKRRKTKQNQCAQKLDELMTISLQAFTGVNGYQTIRLTSYHEKRPLHVLIDTGCTCNFIYQEMAKKLGC</sequence>
<dbReference type="Pfam" id="PF14111">
    <property type="entry name" value="DUF4283"/>
    <property type="match status" value="1"/>
</dbReference>
<keyword evidence="6" id="KW-1185">Reference proteome</keyword>
<dbReference type="InterPro" id="IPR025558">
    <property type="entry name" value="DUF4283"/>
</dbReference>
<comment type="caution">
    <text evidence="5">The sequence shown here is derived from an EMBL/GenBank/DDBJ whole genome shotgun (WGS) entry which is preliminary data.</text>
</comment>
<dbReference type="InterPro" id="IPR001906">
    <property type="entry name" value="Terpene_synth_N"/>
</dbReference>
<evidence type="ECO:0000259" key="3">
    <source>
        <dbReference type="Pfam" id="PF01397"/>
    </source>
</evidence>
<dbReference type="GO" id="GO:0046246">
    <property type="term" value="P:terpene biosynthetic process"/>
    <property type="evidence" value="ECO:0000318"/>
    <property type="project" value="GO_Central"/>
</dbReference>
<dbReference type="Proteomes" id="UP000222542">
    <property type="component" value="Unassembled WGS sequence"/>
</dbReference>
<evidence type="ECO:0000256" key="2">
    <source>
        <dbReference type="SAM" id="Phobius"/>
    </source>
</evidence>
<dbReference type="InterPro" id="IPR008930">
    <property type="entry name" value="Terpenoid_cyclase/PrenylTrfase"/>
</dbReference>
<dbReference type="AlphaFoldDB" id="A0A2G2YUB6"/>
<gene>
    <name evidence="5" type="ORF">T459_24079</name>
</gene>
<dbReference type="PANTHER" id="PTHR31225">
    <property type="entry name" value="OS04G0344100 PROTEIN-RELATED"/>
    <property type="match status" value="1"/>
</dbReference>
<dbReference type="SUPFAM" id="SSF48576">
    <property type="entry name" value="Terpenoid synthases"/>
    <property type="match status" value="1"/>
</dbReference>
<dbReference type="GO" id="GO:0010333">
    <property type="term" value="F:terpene synthase activity"/>
    <property type="evidence" value="ECO:0000318"/>
    <property type="project" value="GO_Central"/>
</dbReference>
<keyword evidence="2" id="KW-0472">Membrane</keyword>
<dbReference type="SUPFAM" id="SSF48239">
    <property type="entry name" value="Terpenoid cyclases/Protein prenyltransferases"/>
    <property type="match status" value="1"/>
</dbReference>
<accession>A0A2G2YUB6</accession>
<name>A0A2G2YUB6_CAPAN</name>
<keyword evidence="2" id="KW-0812">Transmembrane</keyword>
<proteinExistence type="predicted"/>
<dbReference type="Gene3D" id="1.50.10.130">
    <property type="entry name" value="Terpene synthase, N-terminal domain"/>
    <property type="match status" value="1"/>
</dbReference>
<dbReference type="Gramene" id="PHT73294">
    <property type="protein sequence ID" value="PHT73294"/>
    <property type="gene ID" value="T459_24079"/>
</dbReference>
<dbReference type="Pfam" id="PF01397">
    <property type="entry name" value="Terpene_synth"/>
    <property type="match status" value="1"/>
</dbReference>
<dbReference type="InterPro" id="IPR036965">
    <property type="entry name" value="Terpene_synth_N_sf"/>
</dbReference>
<dbReference type="Gene3D" id="1.10.600.10">
    <property type="entry name" value="Farnesyl Diphosphate Synthase"/>
    <property type="match status" value="1"/>
</dbReference>
<dbReference type="EMBL" id="AYRZ02000009">
    <property type="protein sequence ID" value="PHT73294.1"/>
    <property type="molecule type" value="Genomic_DNA"/>
</dbReference>
<evidence type="ECO:0000259" key="4">
    <source>
        <dbReference type="Pfam" id="PF14111"/>
    </source>
</evidence>
<feature type="compositionally biased region" description="Basic and acidic residues" evidence="1">
    <location>
        <begin position="277"/>
        <end position="288"/>
    </location>
</feature>
<protein>
    <recommendedName>
        <fullName evidence="7">Terpene synthase N-terminal domain-containing protein</fullName>
    </recommendedName>
</protein>
<dbReference type="InterPro" id="IPR008949">
    <property type="entry name" value="Isoprenoid_synthase_dom_sf"/>
</dbReference>